<dbReference type="PANTHER" id="PTHR43197">
    <property type="entry name" value="UTP--GLUCOSE-1-PHOSPHATE URIDYLYLTRANSFERASE"/>
    <property type="match status" value="1"/>
</dbReference>
<evidence type="ECO:0000256" key="5">
    <source>
        <dbReference type="ARBA" id="ARBA00048128"/>
    </source>
</evidence>
<evidence type="ECO:0000313" key="7">
    <source>
        <dbReference type="EMBL" id="PIP75552.1"/>
    </source>
</evidence>
<dbReference type="GO" id="GO:0006011">
    <property type="term" value="P:UDP-alpha-D-glucose metabolic process"/>
    <property type="evidence" value="ECO:0007669"/>
    <property type="project" value="InterPro"/>
</dbReference>
<organism evidence="7 8">
    <name type="scientific">Candidatus Kuenenbacteria bacterium CG22_combo_CG10-13_8_21_14_all_39_9</name>
    <dbReference type="NCBI Taxonomy" id="1974621"/>
    <lineage>
        <taxon>Bacteria</taxon>
        <taxon>Candidatus Kueneniibacteriota</taxon>
    </lineage>
</organism>
<comment type="catalytic activity">
    <reaction evidence="5">
        <text>alpha-D-glucose 1-phosphate + UTP + H(+) = UDP-alpha-D-glucose + diphosphate</text>
        <dbReference type="Rhea" id="RHEA:19889"/>
        <dbReference type="ChEBI" id="CHEBI:15378"/>
        <dbReference type="ChEBI" id="CHEBI:33019"/>
        <dbReference type="ChEBI" id="CHEBI:46398"/>
        <dbReference type="ChEBI" id="CHEBI:58601"/>
        <dbReference type="ChEBI" id="CHEBI:58885"/>
        <dbReference type="EC" id="2.7.7.9"/>
    </reaction>
</comment>
<keyword evidence="3 7" id="KW-0808">Transferase</keyword>
<protein>
    <recommendedName>
        <fullName evidence="2">UTP--glucose-1-phosphate uridylyltransferase</fullName>
        <ecNumber evidence="2">2.7.7.9</ecNumber>
    </recommendedName>
</protein>
<dbReference type="InterPro" id="IPR029044">
    <property type="entry name" value="Nucleotide-diphossugar_trans"/>
</dbReference>
<sequence length="292" mass="32995">MQLPKKAIITVAGTGTRFLPATKAVPKEMLPIINKPIVQYDVEEVVSAGVKEVILVIQENALATKNHFSDYNKILESMLKRGGKREMLKMIRDISRLAKFSYVSQKKSMGYGPAVPLMAAKNLIKNEPFLYLYGDDLTIAKVPFCRQLIDAYKKNPDVAGVIGVQRVPPKEVVRYGIVKLKKGTKNVLESTVEKPLIKDAPSDLAIFGRFLFTPKIIPIIENLKHGKNGELWLTDAIDQLARQAKVLVCEIKGQWLTTGDPLNYLKATVEFVWQRDDLRQEFKKYIVEKLKK</sequence>
<reference evidence="7 8" key="1">
    <citation type="submission" date="2017-09" db="EMBL/GenBank/DDBJ databases">
        <title>Depth-based differentiation of microbial function through sediment-hosted aquifers and enrichment of novel symbionts in the deep terrestrial subsurface.</title>
        <authorList>
            <person name="Probst A.J."/>
            <person name="Ladd B."/>
            <person name="Jarett J.K."/>
            <person name="Geller-Mcgrath D.E."/>
            <person name="Sieber C.M."/>
            <person name="Emerson J.B."/>
            <person name="Anantharaman K."/>
            <person name="Thomas B.C."/>
            <person name="Malmstrom R."/>
            <person name="Stieglmeier M."/>
            <person name="Klingl A."/>
            <person name="Woyke T."/>
            <person name="Ryan C.M."/>
            <person name="Banfield J.F."/>
        </authorList>
    </citation>
    <scope>NUCLEOTIDE SEQUENCE [LARGE SCALE GENOMIC DNA]</scope>
    <source>
        <strain evidence="7">CG22_combo_CG10-13_8_21_14_all_39_9</strain>
    </source>
</reference>
<dbReference type="Pfam" id="PF00483">
    <property type="entry name" value="NTP_transferase"/>
    <property type="match status" value="1"/>
</dbReference>
<comment type="similarity">
    <text evidence="1">Belongs to the UDPGP type 2 family.</text>
</comment>
<evidence type="ECO:0000256" key="3">
    <source>
        <dbReference type="ARBA" id="ARBA00022679"/>
    </source>
</evidence>
<evidence type="ECO:0000256" key="2">
    <source>
        <dbReference type="ARBA" id="ARBA00012415"/>
    </source>
</evidence>
<dbReference type="Proteomes" id="UP000230159">
    <property type="component" value="Unassembled WGS sequence"/>
</dbReference>
<dbReference type="InterPro" id="IPR005835">
    <property type="entry name" value="NTP_transferase_dom"/>
</dbReference>
<dbReference type="GO" id="GO:0003983">
    <property type="term" value="F:UTP:glucose-1-phosphate uridylyltransferase activity"/>
    <property type="evidence" value="ECO:0007669"/>
    <property type="project" value="UniProtKB-EC"/>
</dbReference>
<dbReference type="EC" id="2.7.7.9" evidence="2"/>
<comment type="caution">
    <text evidence="7">The sequence shown here is derived from an EMBL/GenBank/DDBJ whole genome shotgun (WGS) entry which is preliminary data.</text>
</comment>
<evidence type="ECO:0000313" key="8">
    <source>
        <dbReference type="Proteomes" id="UP000230159"/>
    </source>
</evidence>
<gene>
    <name evidence="7" type="ORF">COW86_03165</name>
</gene>
<dbReference type="InterPro" id="IPR005771">
    <property type="entry name" value="GalU_uridylyltTrfase_bac/arc"/>
</dbReference>
<feature type="domain" description="Nucleotidyl transferase" evidence="6">
    <location>
        <begin position="6"/>
        <end position="269"/>
    </location>
</feature>
<dbReference type="AlphaFoldDB" id="A0A2H0D083"/>
<dbReference type="SUPFAM" id="SSF53448">
    <property type="entry name" value="Nucleotide-diphospho-sugar transferases"/>
    <property type="match status" value="1"/>
</dbReference>
<evidence type="ECO:0000259" key="6">
    <source>
        <dbReference type="Pfam" id="PF00483"/>
    </source>
</evidence>
<dbReference type="EMBL" id="PCTN01000138">
    <property type="protein sequence ID" value="PIP75552.1"/>
    <property type="molecule type" value="Genomic_DNA"/>
</dbReference>
<keyword evidence="4 7" id="KW-0548">Nucleotidyltransferase</keyword>
<dbReference type="Gene3D" id="3.90.550.10">
    <property type="entry name" value="Spore Coat Polysaccharide Biosynthesis Protein SpsA, Chain A"/>
    <property type="match status" value="1"/>
</dbReference>
<evidence type="ECO:0000256" key="4">
    <source>
        <dbReference type="ARBA" id="ARBA00022695"/>
    </source>
</evidence>
<proteinExistence type="inferred from homology"/>
<accession>A0A2H0D083</accession>
<name>A0A2H0D083_9BACT</name>
<dbReference type="PANTHER" id="PTHR43197:SF1">
    <property type="entry name" value="UTP--GLUCOSE-1-PHOSPHATE URIDYLYLTRANSFERASE"/>
    <property type="match status" value="1"/>
</dbReference>
<evidence type="ECO:0000256" key="1">
    <source>
        <dbReference type="ARBA" id="ARBA00006890"/>
    </source>
</evidence>